<feature type="region of interest" description="Disordered" evidence="1">
    <location>
        <begin position="166"/>
        <end position="209"/>
    </location>
</feature>
<sequence>MKSSFFLVPLVCLFLLWPQLGRARDFQVCSNFASQPVYIAYGYMTKEAWVSKGWFMIRPGRCIPFSAPIEGGKFFYFGYSESKNAKYEGDQPFCVDSKPFALKLEDPSLPDCESKGYQVRKFKSFTLESARETRLFLEPPGGAELKALPYSEAEISALEEWASEGDANAKAELAKRGPKAPAKPKVSNPSDLQEGPSAPPKDTGAFEVK</sequence>
<proteinExistence type="predicted"/>
<organism evidence="2 3">
    <name type="scientific">Candidatus Lambdaproteobacteria bacterium RIFOXYD2_FULL_56_26</name>
    <dbReference type="NCBI Taxonomy" id="1817773"/>
    <lineage>
        <taxon>Bacteria</taxon>
        <taxon>Pseudomonadati</taxon>
        <taxon>Pseudomonadota</taxon>
        <taxon>Candidatus Lambdaproteobacteria</taxon>
    </lineage>
</organism>
<gene>
    <name evidence="2" type="ORF">A2557_10010</name>
</gene>
<name>A0A1F6GLT3_9PROT</name>
<evidence type="ECO:0008006" key="4">
    <source>
        <dbReference type="Google" id="ProtNLM"/>
    </source>
</evidence>
<dbReference type="EMBL" id="MFNF01000061">
    <property type="protein sequence ID" value="OGG99084.1"/>
    <property type="molecule type" value="Genomic_DNA"/>
</dbReference>
<dbReference type="Pfam" id="PF06282">
    <property type="entry name" value="DUF1036"/>
    <property type="match status" value="1"/>
</dbReference>
<evidence type="ECO:0000313" key="3">
    <source>
        <dbReference type="Proteomes" id="UP000177583"/>
    </source>
</evidence>
<evidence type="ECO:0000313" key="2">
    <source>
        <dbReference type="EMBL" id="OGG99084.1"/>
    </source>
</evidence>
<reference evidence="2 3" key="1">
    <citation type="journal article" date="2016" name="Nat. Commun.">
        <title>Thousands of microbial genomes shed light on interconnected biogeochemical processes in an aquifer system.</title>
        <authorList>
            <person name="Anantharaman K."/>
            <person name="Brown C.T."/>
            <person name="Hug L.A."/>
            <person name="Sharon I."/>
            <person name="Castelle C.J."/>
            <person name="Probst A.J."/>
            <person name="Thomas B.C."/>
            <person name="Singh A."/>
            <person name="Wilkins M.J."/>
            <person name="Karaoz U."/>
            <person name="Brodie E.L."/>
            <person name="Williams K.H."/>
            <person name="Hubbard S.S."/>
            <person name="Banfield J.F."/>
        </authorList>
    </citation>
    <scope>NUCLEOTIDE SEQUENCE [LARGE SCALE GENOMIC DNA]</scope>
</reference>
<dbReference type="InterPro" id="IPR009380">
    <property type="entry name" value="DUF1036"/>
</dbReference>
<evidence type="ECO:0000256" key="1">
    <source>
        <dbReference type="SAM" id="MobiDB-lite"/>
    </source>
</evidence>
<comment type="caution">
    <text evidence="2">The sequence shown here is derived from an EMBL/GenBank/DDBJ whole genome shotgun (WGS) entry which is preliminary data.</text>
</comment>
<dbReference type="Proteomes" id="UP000177583">
    <property type="component" value="Unassembled WGS sequence"/>
</dbReference>
<dbReference type="AlphaFoldDB" id="A0A1F6GLT3"/>
<protein>
    <recommendedName>
        <fullName evidence="4">DUF1036 domain-containing protein</fullName>
    </recommendedName>
</protein>
<accession>A0A1F6GLT3</accession>